<dbReference type="EMBL" id="JAODUP010000825">
    <property type="protein sequence ID" value="KAK2143627.1"/>
    <property type="molecule type" value="Genomic_DNA"/>
</dbReference>
<keyword evidence="2" id="KW-1185">Reference proteome</keyword>
<reference evidence="1" key="1">
    <citation type="journal article" date="2023" name="Mol. Biol. Evol.">
        <title>Third-Generation Sequencing Reveals the Adaptive Role of the Epigenome in Three Deep-Sea Polychaetes.</title>
        <authorList>
            <person name="Perez M."/>
            <person name="Aroh O."/>
            <person name="Sun Y."/>
            <person name="Lan Y."/>
            <person name="Juniper S.K."/>
            <person name="Young C.R."/>
            <person name="Angers B."/>
            <person name="Qian P.Y."/>
        </authorList>
    </citation>
    <scope>NUCLEOTIDE SEQUENCE</scope>
    <source>
        <strain evidence="1">P08H-3</strain>
    </source>
</reference>
<comment type="caution">
    <text evidence="1">The sequence shown here is derived from an EMBL/GenBank/DDBJ whole genome shotgun (WGS) entry which is preliminary data.</text>
</comment>
<gene>
    <name evidence="1" type="ORF">LSH36_825g03052</name>
</gene>
<dbReference type="Proteomes" id="UP001208570">
    <property type="component" value="Unassembled WGS sequence"/>
</dbReference>
<name>A0AAD9J067_9ANNE</name>
<accession>A0AAD9J067</accession>
<proteinExistence type="predicted"/>
<evidence type="ECO:0000313" key="1">
    <source>
        <dbReference type="EMBL" id="KAK2143627.1"/>
    </source>
</evidence>
<sequence>MTIIFVIPASLKAMAGRQFYRTWYYSLNNKQTNNVIIQEYRYQFKLKNFTLIENSSFPVLHFKMINNNNNSI</sequence>
<protein>
    <submittedName>
        <fullName evidence="1">Uncharacterized protein</fullName>
    </submittedName>
</protein>
<evidence type="ECO:0000313" key="2">
    <source>
        <dbReference type="Proteomes" id="UP001208570"/>
    </source>
</evidence>
<organism evidence="1 2">
    <name type="scientific">Paralvinella palmiformis</name>
    <dbReference type="NCBI Taxonomy" id="53620"/>
    <lineage>
        <taxon>Eukaryota</taxon>
        <taxon>Metazoa</taxon>
        <taxon>Spiralia</taxon>
        <taxon>Lophotrochozoa</taxon>
        <taxon>Annelida</taxon>
        <taxon>Polychaeta</taxon>
        <taxon>Sedentaria</taxon>
        <taxon>Canalipalpata</taxon>
        <taxon>Terebellida</taxon>
        <taxon>Terebelliformia</taxon>
        <taxon>Alvinellidae</taxon>
        <taxon>Paralvinella</taxon>
    </lineage>
</organism>
<dbReference type="AlphaFoldDB" id="A0AAD9J067"/>